<evidence type="ECO:0000313" key="2">
    <source>
        <dbReference type="Proteomes" id="UP000535415"/>
    </source>
</evidence>
<comment type="caution">
    <text evidence="1">The sequence shown here is derived from an EMBL/GenBank/DDBJ whole genome shotgun (WGS) entry which is preliminary data.</text>
</comment>
<dbReference type="AlphaFoldDB" id="A0A7W9BKS3"/>
<proteinExistence type="predicted"/>
<protein>
    <submittedName>
        <fullName evidence="1">Uncharacterized protein</fullName>
    </submittedName>
</protein>
<reference evidence="1 2" key="1">
    <citation type="submission" date="2020-08" db="EMBL/GenBank/DDBJ databases">
        <title>Genomic Encyclopedia of Type Strains, Phase IV (KMG-IV): sequencing the most valuable type-strain genomes for metagenomic binning, comparative biology and taxonomic classification.</title>
        <authorList>
            <person name="Goeker M."/>
        </authorList>
    </citation>
    <scope>NUCLEOTIDE SEQUENCE [LARGE SCALE GENOMIC DNA]</scope>
    <source>
        <strain evidence="1 2">DSM 101064</strain>
    </source>
</reference>
<organism evidence="1 2">
    <name type="scientific">Yoonia ponticola</name>
    <dbReference type="NCBI Taxonomy" id="1524255"/>
    <lineage>
        <taxon>Bacteria</taxon>
        <taxon>Pseudomonadati</taxon>
        <taxon>Pseudomonadota</taxon>
        <taxon>Alphaproteobacteria</taxon>
        <taxon>Rhodobacterales</taxon>
        <taxon>Paracoccaceae</taxon>
        <taxon>Yoonia</taxon>
    </lineage>
</organism>
<dbReference type="EMBL" id="JACIJM010000004">
    <property type="protein sequence ID" value="MBB5721904.1"/>
    <property type="molecule type" value="Genomic_DNA"/>
</dbReference>
<accession>A0A7W9BKS3</accession>
<name>A0A7W9BKS3_9RHOB</name>
<dbReference type="RefSeq" id="WP_183527711.1">
    <property type="nucleotide sequence ID" value="NZ_JACIJM010000004.1"/>
</dbReference>
<sequence>MTWSFEMLRGPLIGVTALRTVISQVQGRNMWMPQTQTAQGDCPALIF</sequence>
<evidence type="ECO:0000313" key="1">
    <source>
        <dbReference type="EMBL" id="MBB5721904.1"/>
    </source>
</evidence>
<gene>
    <name evidence="1" type="ORF">FHS72_001528</name>
</gene>
<keyword evidence="2" id="KW-1185">Reference proteome</keyword>
<dbReference type="Proteomes" id="UP000535415">
    <property type="component" value="Unassembled WGS sequence"/>
</dbReference>